<organism evidence="5 6">
    <name type="scientific">Gloeobacter morelensis MG652769</name>
    <dbReference type="NCBI Taxonomy" id="2781736"/>
    <lineage>
        <taxon>Bacteria</taxon>
        <taxon>Bacillati</taxon>
        <taxon>Cyanobacteriota</taxon>
        <taxon>Cyanophyceae</taxon>
        <taxon>Gloeobacterales</taxon>
        <taxon>Gloeobacteraceae</taxon>
        <taxon>Gloeobacter</taxon>
        <taxon>Gloeobacter morelensis</taxon>
    </lineage>
</organism>
<feature type="repeat" description="TPR" evidence="3">
    <location>
        <begin position="107"/>
        <end position="140"/>
    </location>
</feature>
<dbReference type="InterPro" id="IPR019734">
    <property type="entry name" value="TPR_rpt"/>
</dbReference>
<dbReference type="Pfam" id="PF14559">
    <property type="entry name" value="TPR_19"/>
    <property type="match status" value="1"/>
</dbReference>
<evidence type="ECO:0000256" key="3">
    <source>
        <dbReference type="PROSITE-ProRule" id="PRU00339"/>
    </source>
</evidence>
<dbReference type="Gene3D" id="1.25.40.10">
    <property type="entry name" value="Tetratricopeptide repeat domain"/>
    <property type="match status" value="1"/>
</dbReference>
<feature type="repeat" description="TPR" evidence="3">
    <location>
        <begin position="73"/>
        <end position="106"/>
    </location>
</feature>
<protein>
    <submittedName>
        <fullName evidence="5">Tetratricopeptide repeat protein</fullName>
    </submittedName>
</protein>
<dbReference type="RefSeq" id="WP_230841018.1">
    <property type="nucleotide sequence ID" value="NZ_CP063845.1"/>
</dbReference>
<keyword evidence="6" id="KW-1185">Reference proteome</keyword>
<name>A0ABY3PJV6_9CYAN</name>
<evidence type="ECO:0000313" key="5">
    <source>
        <dbReference type="EMBL" id="UFP93961.1"/>
    </source>
</evidence>
<accession>A0ABY3PJV6</accession>
<dbReference type="PANTHER" id="PTHR15704:SF7">
    <property type="entry name" value="SUPERKILLER COMPLEX PROTEIN 3"/>
    <property type="match status" value="1"/>
</dbReference>
<feature type="compositionally biased region" description="Basic and acidic residues" evidence="4">
    <location>
        <begin position="170"/>
        <end position="184"/>
    </location>
</feature>
<dbReference type="SUPFAM" id="SSF48452">
    <property type="entry name" value="TPR-like"/>
    <property type="match status" value="1"/>
</dbReference>
<dbReference type="EMBL" id="CP063845">
    <property type="protein sequence ID" value="UFP93961.1"/>
    <property type="molecule type" value="Genomic_DNA"/>
</dbReference>
<keyword evidence="1" id="KW-0677">Repeat</keyword>
<dbReference type="SMART" id="SM00028">
    <property type="entry name" value="TPR"/>
    <property type="match status" value="3"/>
</dbReference>
<evidence type="ECO:0000256" key="4">
    <source>
        <dbReference type="SAM" id="MobiDB-lite"/>
    </source>
</evidence>
<reference evidence="5 6" key="1">
    <citation type="journal article" date="2021" name="Genome Biol. Evol.">
        <title>Complete Genome Sequencing of a Novel Gloeobacter Species from a Waterfall Cave in Mexico.</title>
        <authorList>
            <person name="Saw J.H."/>
            <person name="Cardona T."/>
            <person name="Montejano G."/>
        </authorList>
    </citation>
    <scope>NUCLEOTIDE SEQUENCE [LARGE SCALE GENOMIC DNA]</scope>
    <source>
        <strain evidence="5">MG652769</strain>
    </source>
</reference>
<dbReference type="PROSITE" id="PS50005">
    <property type="entry name" value="TPR"/>
    <property type="match status" value="2"/>
</dbReference>
<sequence length="220" mass="23507">MTTNNRKILLLGIAIVGTLGFAGPLLFTLISIFSGAEQAPAPVATSQNQPDPARTAQEIAGYQKILEREPNNPNALSNLASLYLQQFQFDKAIPLVERLANAQPENPNVRLQLAQLYQVTGKADKAGQTYDKVLATDKNNVGALIGKGDLLLAKGNKADAQKLYTQAEKAAPEEGKERVREYVKNRLNPPKPPAPAPGAKPEAKPFAPAGKPDKAAPQAP</sequence>
<feature type="compositionally biased region" description="Low complexity" evidence="4">
    <location>
        <begin position="199"/>
        <end position="210"/>
    </location>
</feature>
<evidence type="ECO:0000313" key="6">
    <source>
        <dbReference type="Proteomes" id="UP001054846"/>
    </source>
</evidence>
<proteinExistence type="predicted"/>
<dbReference type="PANTHER" id="PTHR15704">
    <property type="entry name" value="SUPERKILLER 3 PROTEIN-RELATED"/>
    <property type="match status" value="1"/>
</dbReference>
<dbReference type="InterPro" id="IPR039226">
    <property type="entry name" value="Ski3/TTC37"/>
</dbReference>
<dbReference type="InterPro" id="IPR011990">
    <property type="entry name" value="TPR-like_helical_dom_sf"/>
</dbReference>
<evidence type="ECO:0000256" key="2">
    <source>
        <dbReference type="ARBA" id="ARBA00022803"/>
    </source>
</evidence>
<evidence type="ECO:0000256" key="1">
    <source>
        <dbReference type="ARBA" id="ARBA00022737"/>
    </source>
</evidence>
<feature type="compositionally biased region" description="Pro residues" evidence="4">
    <location>
        <begin position="189"/>
        <end position="198"/>
    </location>
</feature>
<keyword evidence="2 3" id="KW-0802">TPR repeat</keyword>
<gene>
    <name evidence="5" type="ORF">ISF26_19680</name>
</gene>
<dbReference type="Pfam" id="PF13181">
    <property type="entry name" value="TPR_8"/>
    <property type="match status" value="1"/>
</dbReference>
<dbReference type="Proteomes" id="UP001054846">
    <property type="component" value="Chromosome"/>
</dbReference>
<feature type="region of interest" description="Disordered" evidence="4">
    <location>
        <begin position="166"/>
        <end position="220"/>
    </location>
</feature>